<feature type="binding site" evidence="8">
    <location>
        <position position="110"/>
    </location>
    <ligand>
        <name>GTP</name>
        <dbReference type="ChEBI" id="CHEBI:37565"/>
    </ligand>
</feature>
<keyword evidence="3 8" id="KW-0479">Metal-binding</keyword>
<keyword evidence="4 8" id="KW-0547">Nucleotide-binding</keyword>
<dbReference type="SUPFAM" id="SSF53448">
    <property type="entry name" value="Nucleotide-diphospho-sugar transferases"/>
    <property type="match status" value="1"/>
</dbReference>
<dbReference type="InterPro" id="IPR013482">
    <property type="entry name" value="Molybde_CF_guanTrfase"/>
</dbReference>
<keyword evidence="2 8" id="KW-0808">Transferase</keyword>
<organism evidence="10 11">
    <name type="scientific">Paenibacillus thailandensis</name>
    <dbReference type="NCBI Taxonomy" id="393250"/>
    <lineage>
        <taxon>Bacteria</taxon>
        <taxon>Bacillati</taxon>
        <taxon>Bacillota</taxon>
        <taxon>Bacilli</taxon>
        <taxon>Bacillales</taxon>
        <taxon>Paenibacillaceae</taxon>
        <taxon>Paenibacillus</taxon>
    </lineage>
</organism>
<dbReference type="PANTHER" id="PTHR19136:SF81">
    <property type="entry name" value="MOLYBDENUM COFACTOR GUANYLYLTRANSFERASE"/>
    <property type="match status" value="1"/>
</dbReference>
<protein>
    <recommendedName>
        <fullName evidence="8">Probable molybdenum cofactor guanylyltransferase</fullName>
        <shortName evidence="8">MoCo guanylyltransferase</shortName>
        <ecNumber evidence="8">2.7.7.77</ecNumber>
    </recommendedName>
    <alternativeName>
        <fullName evidence="8">GTP:molybdopterin guanylyltransferase</fullName>
    </alternativeName>
    <alternativeName>
        <fullName evidence="8">Mo-MPT guanylyltransferase</fullName>
    </alternativeName>
    <alternativeName>
        <fullName evidence="8">Molybdopterin guanylyltransferase</fullName>
    </alternativeName>
    <alternativeName>
        <fullName evidence="8">Molybdopterin-guanine dinucleotide synthase</fullName>
        <shortName evidence="8">MGD synthase</shortName>
    </alternativeName>
</protein>
<dbReference type="PANTHER" id="PTHR19136">
    <property type="entry name" value="MOLYBDENUM COFACTOR GUANYLYLTRANSFERASE"/>
    <property type="match status" value="1"/>
</dbReference>
<dbReference type="InterPro" id="IPR029044">
    <property type="entry name" value="Nucleotide-diphossugar_trans"/>
</dbReference>
<evidence type="ECO:0000313" key="11">
    <source>
        <dbReference type="Proteomes" id="UP001597493"/>
    </source>
</evidence>
<evidence type="ECO:0000256" key="1">
    <source>
        <dbReference type="ARBA" id="ARBA00022490"/>
    </source>
</evidence>
<dbReference type="EC" id="2.7.7.77" evidence="8"/>
<evidence type="ECO:0000256" key="8">
    <source>
        <dbReference type="HAMAP-Rule" id="MF_00316"/>
    </source>
</evidence>
<comment type="subcellular location">
    <subcellularLocation>
        <location evidence="8">Cytoplasm</location>
    </subcellularLocation>
</comment>
<keyword evidence="7 8" id="KW-0501">Molybdenum cofactor biosynthesis</keyword>
<comment type="domain">
    <text evidence="8">The N-terminal domain determines nucleotide recognition and specific binding, while the C-terminal domain determines the specific binding to the target protein.</text>
</comment>
<sequence length="209" mass="22031">MERTEVRIAGAGYGLEGLILAGGQARRMAGTAKGSLLVGGVPIAETIASQMRRACGTVAIAVADIKQAAPYAGLNAEFYIDPQPDCGPLGALHAALERSKLGLVWVSACDMPFASAKAASVMAEALRASDAQAAVPLVGGRLHPLQAVYRADCAEAAGSCLAAGDYRMHALLERVRVIRVTEEQFAREGVDCRFVTNINTPEDYRRLFA</sequence>
<keyword evidence="5 8" id="KW-0460">Magnesium</keyword>
<comment type="catalytic activity">
    <reaction evidence="8">
        <text>Mo-molybdopterin + GTP + H(+) = Mo-molybdopterin guanine dinucleotide + diphosphate</text>
        <dbReference type="Rhea" id="RHEA:34243"/>
        <dbReference type="ChEBI" id="CHEBI:15378"/>
        <dbReference type="ChEBI" id="CHEBI:33019"/>
        <dbReference type="ChEBI" id="CHEBI:37565"/>
        <dbReference type="ChEBI" id="CHEBI:71302"/>
        <dbReference type="ChEBI" id="CHEBI:71310"/>
        <dbReference type="EC" id="2.7.7.77"/>
    </reaction>
</comment>
<keyword evidence="6 8" id="KW-0342">GTP-binding</keyword>
<comment type="cofactor">
    <cofactor evidence="8">
        <name>Mg(2+)</name>
        <dbReference type="ChEBI" id="CHEBI:18420"/>
    </cofactor>
</comment>
<dbReference type="CDD" id="cd02503">
    <property type="entry name" value="MobA"/>
    <property type="match status" value="1"/>
</dbReference>
<accession>A0ABW5R249</accession>
<name>A0ABW5R249_9BACL</name>
<comment type="function">
    <text evidence="8">Transfers a GMP moiety from GTP to Mo-molybdopterin (Mo-MPT) cofactor (Moco or molybdenum cofactor) to form Mo-molybdopterin guanine dinucleotide (Mo-MGD) cofactor.</text>
</comment>
<feature type="binding site" evidence="8">
    <location>
        <position position="33"/>
    </location>
    <ligand>
        <name>GTP</name>
        <dbReference type="ChEBI" id="CHEBI:37565"/>
    </ligand>
</feature>
<feature type="binding site" evidence="8">
    <location>
        <position position="110"/>
    </location>
    <ligand>
        <name>Mg(2+)</name>
        <dbReference type="ChEBI" id="CHEBI:18420"/>
    </ligand>
</feature>
<dbReference type="GO" id="GO:0016779">
    <property type="term" value="F:nucleotidyltransferase activity"/>
    <property type="evidence" value="ECO:0007669"/>
    <property type="project" value="UniProtKB-KW"/>
</dbReference>
<evidence type="ECO:0000256" key="2">
    <source>
        <dbReference type="ARBA" id="ARBA00022679"/>
    </source>
</evidence>
<evidence type="ECO:0000256" key="3">
    <source>
        <dbReference type="ARBA" id="ARBA00022723"/>
    </source>
</evidence>
<evidence type="ECO:0000256" key="6">
    <source>
        <dbReference type="ARBA" id="ARBA00023134"/>
    </source>
</evidence>
<evidence type="ECO:0000259" key="9">
    <source>
        <dbReference type="Pfam" id="PF12804"/>
    </source>
</evidence>
<keyword evidence="1 8" id="KW-0963">Cytoplasm</keyword>
<dbReference type="HAMAP" id="MF_00316">
    <property type="entry name" value="MobA"/>
    <property type="match status" value="1"/>
</dbReference>
<proteinExistence type="inferred from homology"/>
<dbReference type="Proteomes" id="UP001597493">
    <property type="component" value="Unassembled WGS sequence"/>
</dbReference>
<comment type="caution">
    <text evidence="8">Lacks conserved residue(s) required for the propagation of feature annotation.</text>
</comment>
<dbReference type="Pfam" id="PF12804">
    <property type="entry name" value="NTP_transf_3"/>
    <property type="match status" value="1"/>
</dbReference>
<comment type="caution">
    <text evidence="10">The sequence shown here is derived from an EMBL/GenBank/DDBJ whole genome shotgun (WGS) entry which is preliminary data.</text>
</comment>
<feature type="domain" description="MobA-like NTP transferase" evidence="9">
    <location>
        <begin position="17"/>
        <end position="174"/>
    </location>
</feature>
<dbReference type="InterPro" id="IPR025877">
    <property type="entry name" value="MobA-like_NTP_Trfase"/>
</dbReference>
<comment type="similarity">
    <text evidence="8">Belongs to the MobA family.</text>
</comment>
<evidence type="ECO:0000313" key="10">
    <source>
        <dbReference type="EMBL" id="MFD2662381.1"/>
    </source>
</evidence>
<evidence type="ECO:0000256" key="4">
    <source>
        <dbReference type="ARBA" id="ARBA00022741"/>
    </source>
</evidence>
<keyword evidence="11" id="KW-1185">Reference proteome</keyword>
<keyword evidence="10" id="KW-0548">Nucleotidyltransferase</keyword>
<feature type="binding site" evidence="8">
    <location>
        <position position="81"/>
    </location>
    <ligand>
        <name>GTP</name>
        <dbReference type="ChEBI" id="CHEBI:37565"/>
    </ligand>
</feature>
<gene>
    <name evidence="8" type="primary">mobA</name>
    <name evidence="10" type="ORF">ACFSW5_19170</name>
</gene>
<dbReference type="EMBL" id="JBHUMY010000027">
    <property type="protein sequence ID" value="MFD2662381.1"/>
    <property type="molecule type" value="Genomic_DNA"/>
</dbReference>
<dbReference type="Gene3D" id="3.90.550.10">
    <property type="entry name" value="Spore Coat Polysaccharide Biosynthesis Protein SpsA, Chain A"/>
    <property type="match status" value="1"/>
</dbReference>
<dbReference type="RefSeq" id="WP_379276582.1">
    <property type="nucleotide sequence ID" value="NZ_JBHUGT010000021.1"/>
</dbReference>
<evidence type="ECO:0000256" key="7">
    <source>
        <dbReference type="ARBA" id="ARBA00023150"/>
    </source>
</evidence>
<feature type="binding site" evidence="8">
    <location>
        <begin position="20"/>
        <end position="22"/>
    </location>
    <ligand>
        <name>GTP</name>
        <dbReference type="ChEBI" id="CHEBI:37565"/>
    </ligand>
</feature>
<reference evidence="11" key="1">
    <citation type="journal article" date="2019" name="Int. J. Syst. Evol. Microbiol.">
        <title>The Global Catalogue of Microorganisms (GCM) 10K type strain sequencing project: providing services to taxonomists for standard genome sequencing and annotation.</title>
        <authorList>
            <consortium name="The Broad Institute Genomics Platform"/>
            <consortium name="The Broad Institute Genome Sequencing Center for Infectious Disease"/>
            <person name="Wu L."/>
            <person name="Ma J."/>
        </authorList>
    </citation>
    <scope>NUCLEOTIDE SEQUENCE [LARGE SCALE GENOMIC DNA]</scope>
    <source>
        <strain evidence="11">TISTR 1827</strain>
    </source>
</reference>
<evidence type="ECO:0000256" key="5">
    <source>
        <dbReference type="ARBA" id="ARBA00022842"/>
    </source>
</evidence>